<feature type="domain" description="Rod shape-determining protein MreC beta-barrel core" evidence="7">
    <location>
        <begin position="113"/>
        <end position="259"/>
    </location>
</feature>
<dbReference type="PANTHER" id="PTHR34138:SF1">
    <property type="entry name" value="CELL SHAPE-DETERMINING PROTEIN MREC"/>
    <property type="match status" value="1"/>
</dbReference>
<comment type="caution">
    <text evidence="8">The sequence shown here is derived from an EMBL/GenBank/DDBJ whole genome shotgun (WGS) entry which is preliminary data.</text>
</comment>
<keyword evidence="3" id="KW-0133">Cell shape</keyword>
<dbReference type="EMBL" id="SOJN01000080">
    <property type="protein sequence ID" value="TET45558.1"/>
    <property type="molecule type" value="Genomic_DNA"/>
</dbReference>
<dbReference type="PANTHER" id="PTHR34138">
    <property type="entry name" value="CELL SHAPE-DETERMINING PROTEIN MREC"/>
    <property type="match status" value="1"/>
</dbReference>
<sequence length="277" mass="30799">MEVVSKDSHSKREIVIFGVLVGISLILIFMGDLRQVKVARAVSMVVFYPFEKSIAHWKGLSNLSNENAMLRQQVTELSIENQQLRQFEYENKNLRKLVDFKKRKGLELVPAEVIGRDPNRLTESFVIDRGKDAQLRPGMPVVTAEGLVGKISEVVEGTSLVQTIFDRDFRVSCLEMKSRVIGILRWKGGSNCSLENVPVQAQVSVGDTIVSSGLGGIFPKGLLVGVIVSMKPDNTGLFHDIEIAPAADLSSMEEIFVVKSVRLEEMRRTQQRPMGGE</sequence>
<evidence type="ECO:0000313" key="9">
    <source>
        <dbReference type="Proteomes" id="UP000315525"/>
    </source>
</evidence>
<protein>
    <recommendedName>
        <fullName evidence="2">Cell shape-determining protein MreC</fullName>
    </recommendedName>
    <alternativeName>
        <fullName evidence="4">Cell shape protein MreC</fullName>
    </alternativeName>
</protein>
<name>A0A523USQ2_UNCT6</name>
<proteinExistence type="inferred from homology"/>
<dbReference type="NCBIfam" id="TIGR00219">
    <property type="entry name" value="mreC"/>
    <property type="match status" value="1"/>
</dbReference>
<keyword evidence="6" id="KW-0472">Membrane</keyword>
<comment type="similarity">
    <text evidence="1">Belongs to the MreC family.</text>
</comment>
<evidence type="ECO:0000259" key="7">
    <source>
        <dbReference type="Pfam" id="PF04085"/>
    </source>
</evidence>
<keyword evidence="5" id="KW-0175">Coiled coil</keyword>
<dbReference type="Gene3D" id="2.40.10.350">
    <property type="entry name" value="Rod shape-determining protein MreC, domain 2"/>
    <property type="match status" value="1"/>
</dbReference>
<accession>A0A523USQ2</accession>
<evidence type="ECO:0000256" key="6">
    <source>
        <dbReference type="SAM" id="Phobius"/>
    </source>
</evidence>
<evidence type="ECO:0000256" key="5">
    <source>
        <dbReference type="SAM" id="Coils"/>
    </source>
</evidence>
<evidence type="ECO:0000256" key="4">
    <source>
        <dbReference type="ARBA" id="ARBA00032089"/>
    </source>
</evidence>
<dbReference type="GO" id="GO:0005886">
    <property type="term" value="C:plasma membrane"/>
    <property type="evidence" value="ECO:0007669"/>
    <property type="project" value="TreeGrafter"/>
</dbReference>
<dbReference type="InterPro" id="IPR042175">
    <property type="entry name" value="Cell/Rod_MreC_2"/>
</dbReference>
<dbReference type="GO" id="GO:0008360">
    <property type="term" value="P:regulation of cell shape"/>
    <property type="evidence" value="ECO:0007669"/>
    <property type="project" value="UniProtKB-KW"/>
</dbReference>
<dbReference type="InterPro" id="IPR007221">
    <property type="entry name" value="MreC"/>
</dbReference>
<dbReference type="Pfam" id="PF04085">
    <property type="entry name" value="MreC"/>
    <property type="match status" value="1"/>
</dbReference>
<dbReference type="InterPro" id="IPR042177">
    <property type="entry name" value="Cell/Rod_1"/>
</dbReference>
<dbReference type="Gene3D" id="2.40.10.340">
    <property type="entry name" value="Rod shape-determining protein MreC, domain 1"/>
    <property type="match status" value="1"/>
</dbReference>
<reference evidence="8 9" key="1">
    <citation type="submission" date="2019-03" db="EMBL/GenBank/DDBJ databases">
        <title>Metabolic potential of uncultured bacteria and archaea associated with petroleum seepage in deep-sea sediments.</title>
        <authorList>
            <person name="Dong X."/>
            <person name="Hubert C."/>
        </authorList>
    </citation>
    <scope>NUCLEOTIDE SEQUENCE [LARGE SCALE GENOMIC DNA]</scope>
    <source>
        <strain evidence="8">E44_bin18</strain>
    </source>
</reference>
<dbReference type="Proteomes" id="UP000315525">
    <property type="component" value="Unassembled WGS sequence"/>
</dbReference>
<keyword evidence="6" id="KW-0812">Transmembrane</keyword>
<feature type="transmembrane region" description="Helical" evidence="6">
    <location>
        <begin position="14"/>
        <end position="33"/>
    </location>
</feature>
<evidence type="ECO:0000256" key="1">
    <source>
        <dbReference type="ARBA" id="ARBA00009369"/>
    </source>
</evidence>
<evidence type="ECO:0000313" key="8">
    <source>
        <dbReference type="EMBL" id="TET45558.1"/>
    </source>
</evidence>
<feature type="coiled-coil region" evidence="5">
    <location>
        <begin position="60"/>
        <end position="104"/>
    </location>
</feature>
<dbReference type="AlphaFoldDB" id="A0A523USQ2"/>
<evidence type="ECO:0000256" key="3">
    <source>
        <dbReference type="ARBA" id="ARBA00022960"/>
    </source>
</evidence>
<gene>
    <name evidence="8" type="primary">mreC</name>
    <name evidence="8" type="ORF">E3J62_07305</name>
</gene>
<keyword evidence="6" id="KW-1133">Transmembrane helix</keyword>
<evidence type="ECO:0000256" key="2">
    <source>
        <dbReference type="ARBA" id="ARBA00013855"/>
    </source>
</evidence>
<organism evidence="8 9">
    <name type="scientific">candidate division TA06 bacterium</name>
    <dbReference type="NCBI Taxonomy" id="2250710"/>
    <lineage>
        <taxon>Bacteria</taxon>
        <taxon>Bacteria division TA06</taxon>
    </lineage>
</organism>
<dbReference type="InterPro" id="IPR055342">
    <property type="entry name" value="MreC_beta-barrel_core"/>
</dbReference>